<dbReference type="OrthoDB" id="9807606at2"/>
<dbReference type="PANTHER" id="PTHR11941:SF54">
    <property type="entry name" value="ENOYL-COA HYDRATASE, MITOCHONDRIAL"/>
    <property type="match status" value="1"/>
</dbReference>
<organism evidence="2 3">
    <name type="scientific">Sinimarinibacterium flocculans</name>
    <dbReference type="NCBI Taxonomy" id="985250"/>
    <lineage>
        <taxon>Bacteria</taxon>
        <taxon>Pseudomonadati</taxon>
        <taxon>Pseudomonadota</taxon>
        <taxon>Gammaproteobacteria</taxon>
        <taxon>Nevskiales</taxon>
        <taxon>Nevskiaceae</taxon>
        <taxon>Sinimarinibacterium</taxon>
    </lineage>
</organism>
<dbReference type="PANTHER" id="PTHR11941">
    <property type="entry name" value="ENOYL-COA HYDRATASE-RELATED"/>
    <property type="match status" value="1"/>
</dbReference>
<evidence type="ECO:0000313" key="3">
    <source>
        <dbReference type="Proteomes" id="UP000248330"/>
    </source>
</evidence>
<dbReference type="Pfam" id="PF00378">
    <property type="entry name" value="ECH_1"/>
    <property type="match status" value="1"/>
</dbReference>
<keyword evidence="3" id="KW-1185">Reference proteome</keyword>
<dbReference type="Gene3D" id="3.90.226.10">
    <property type="entry name" value="2-enoyl-CoA Hydratase, Chain A, domain 1"/>
    <property type="match status" value="1"/>
</dbReference>
<dbReference type="SUPFAM" id="SSF52096">
    <property type="entry name" value="ClpP/crotonase"/>
    <property type="match status" value="1"/>
</dbReference>
<dbReference type="AlphaFoldDB" id="A0A318EKP4"/>
<dbReference type="RefSeq" id="WP_110263744.1">
    <property type="nucleotide sequence ID" value="NZ_CAKZQT010000024.1"/>
</dbReference>
<dbReference type="InterPro" id="IPR029045">
    <property type="entry name" value="ClpP/crotonase-like_dom_sf"/>
</dbReference>
<dbReference type="InterPro" id="IPR001753">
    <property type="entry name" value="Enoyl-CoA_hydra/iso"/>
</dbReference>
<name>A0A318EKP4_9GAMM</name>
<reference evidence="2 3" key="1">
    <citation type="submission" date="2018-04" db="EMBL/GenBank/DDBJ databases">
        <title>Genomic Encyclopedia of Type Strains, Phase IV (KMG-IV): sequencing the most valuable type-strain genomes for metagenomic binning, comparative biology and taxonomic classification.</title>
        <authorList>
            <person name="Goeker M."/>
        </authorList>
    </citation>
    <scope>NUCLEOTIDE SEQUENCE [LARGE SCALE GENOMIC DNA]</scope>
    <source>
        <strain evidence="2 3">DSM 104150</strain>
    </source>
</reference>
<comment type="caution">
    <text evidence="2">The sequence shown here is derived from an EMBL/GenBank/DDBJ whole genome shotgun (WGS) entry which is preliminary data.</text>
</comment>
<protein>
    <submittedName>
        <fullName evidence="2">Enoyl-CoA hydratase/carnithine racemase</fullName>
    </submittedName>
</protein>
<dbReference type="EMBL" id="QICN01000001">
    <property type="protein sequence ID" value="PXV71645.1"/>
    <property type="molecule type" value="Genomic_DNA"/>
</dbReference>
<accession>A0A318EKP4</accession>
<evidence type="ECO:0000313" key="2">
    <source>
        <dbReference type="EMBL" id="PXV71645.1"/>
    </source>
</evidence>
<gene>
    <name evidence="2" type="ORF">C8D93_101700</name>
</gene>
<dbReference type="CDD" id="cd06558">
    <property type="entry name" value="crotonase-like"/>
    <property type="match status" value="1"/>
</dbReference>
<dbReference type="Proteomes" id="UP000248330">
    <property type="component" value="Unassembled WGS sequence"/>
</dbReference>
<comment type="similarity">
    <text evidence="1">Belongs to the enoyl-CoA hydratase/isomerase family.</text>
</comment>
<proteinExistence type="inferred from homology"/>
<dbReference type="GO" id="GO:0003824">
    <property type="term" value="F:catalytic activity"/>
    <property type="evidence" value="ECO:0007669"/>
    <property type="project" value="UniProtKB-ARBA"/>
</dbReference>
<evidence type="ECO:0000256" key="1">
    <source>
        <dbReference type="ARBA" id="ARBA00005254"/>
    </source>
</evidence>
<dbReference type="GO" id="GO:0006635">
    <property type="term" value="P:fatty acid beta-oxidation"/>
    <property type="evidence" value="ECO:0007669"/>
    <property type="project" value="TreeGrafter"/>
</dbReference>
<sequence>MKQGKRVGPSVKCTEGDYKTLLIEVGPDKVATVTLNRPDALNAFSYQMMCEFRELWPRIQQDDDVHAVVLRAAPGRAFSTGADVKAAEIEPFVDFSRPFEQRDPGEYLGPKSNHCWKPVIGAVHGLCCAGAFYWINECDFLIAAENAQFFDPHVSYGMVAAVEPIGLTYRIPYGEVMRMMLLGNDERVSAQTALRIGLVSEVLETPEAAWSRAHHLASQIAAKPSIAVQGTVRAVWESQDVPRSTALVQGFRMPMLGNPLGQAQLDHLTMIRGGKKFETR</sequence>